<sequence length="459" mass="52997">MRKILFLLLFICFLSCQEKEIITTISGTIKDTEAKEMELEGINFSKKILLQANGAFSDTLDLPYDGMYYLILTDEKSFYVYLEKGFQLQLETNADDFINSLKYSGSGKDENNYLVQKNKLIESKYGDQSNFENVMKIFSVEENVFLENIESLKKSMLEKLASSNIKNEVFLNNEKKEIEILALKYQEQYAPYHGYSINNREYKTGETFPKAGDDYDMNDEETFKHSYSYRTLIGGIFQRIMYETPSEDKTPFDKGLGKLNTIKSEMIRSELVKNMMYEMNLSAKNIDLIYKELMKHSIDSVFKKETTLKYETLKKLVKGSPSPTFDYENINGGKTSLESLKGKFVYIDVWATWCGPCIGEIPALKEVEKEYHGKNIEFVSISIDDKKDHEKWKKMVADKELKGIQLFADNDWKSDFVKKYAIDGIPRFILIDTEGKIVNADAPRPSDTKLKEVLTELGL</sequence>
<dbReference type="PROSITE" id="PS51352">
    <property type="entry name" value="THIOREDOXIN_2"/>
    <property type="match status" value="1"/>
</dbReference>
<dbReference type="InterPro" id="IPR013740">
    <property type="entry name" value="Redoxin"/>
</dbReference>
<organism evidence="6 7">
    <name type="scientific">Flavobacterium piscinae</name>
    <dbReference type="NCBI Taxonomy" id="2506424"/>
    <lineage>
        <taxon>Bacteria</taxon>
        <taxon>Pseudomonadati</taxon>
        <taxon>Bacteroidota</taxon>
        <taxon>Flavobacteriia</taxon>
        <taxon>Flavobacteriales</taxon>
        <taxon>Flavobacteriaceae</taxon>
        <taxon>Flavobacterium</taxon>
    </lineage>
</organism>
<dbReference type="Proteomes" id="UP000289734">
    <property type="component" value="Unassembled WGS sequence"/>
</dbReference>
<dbReference type="InterPro" id="IPR013766">
    <property type="entry name" value="Thioredoxin_domain"/>
</dbReference>
<evidence type="ECO:0000313" key="6">
    <source>
        <dbReference type="EMBL" id="RXR31228.1"/>
    </source>
</evidence>
<accession>A0A4Q1KMT3</accession>
<name>A0A4Q1KMT3_9FLAO</name>
<dbReference type="PANTHER" id="PTHR42852">
    <property type="entry name" value="THIOL:DISULFIDE INTERCHANGE PROTEIN DSBE"/>
    <property type="match status" value="1"/>
</dbReference>
<dbReference type="CDD" id="cd02966">
    <property type="entry name" value="TlpA_like_family"/>
    <property type="match status" value="1"/>
</dbReference>
<dbReference type="Gene3D" id="3.40.30.10">
    <property type="entry name" value="Glutaredoxin"/>
    <property type="match status" value="1"/>
</dbReference>
<dbReference type="RefSeq" id="WP_129464768.1">
    <property type="nucleotide sequence ID" value="NZ_SBKQ01000010.1"/>
</dbReference>
<dbReference type="InterPro" id="IPR036249">
    <property type="entry name" value="Thioredoxin-like_sf"/>
</dbReference>
<dbReference type="OrthoDB" id="743079at2"/>
<comment type="caution">
    <text evidence="6">The sequence shown here is derived from an EMBL/GenBank/DDBJ whole genome shotgun (WGS) entry which is preliminary data.</text>
</comment>
<keyword evidence="2" id="KW-0201">Cytochrome c-type biogenesis</keyword>
<evidence type="ECO:0000256" key="3">
    <source>
        <dbReference type="ARBA" id="ARBA00023157"/>
    </source>
</evidence>
<dbReference type="GO" id="GO:0017004">
    <property type="term" value="P:cytochrome complex assembly"/>
    <property type="evidence" value="ECO:0007669"/>
    <property type="project" value="UniProtKB-KW"/>
</dbReference>
<keyword evidence="3" id="KW-1015">Disulfide bond</keyword>
<dbReference type="PANTHER" id="PTHR42852:SF6">
    <property type="entry name" value="THIOL:DISULFIDE INTERCHANGE PROTEIN DSBE"/>
    <property type="match status" value="1"/>
</dbReference>
<dbReference type="GO" id="GO:0030313">
    <property type="term" value="C:cell envelope"/>
    <property type="evidence" value="ECO:0007669"/>
    <property type="project" value="UniProtKB-SubCell"/>
</dbReference>
<comment type="subcellular location">
    <subcellularLocation>
        <location evidence="1">Cell envelope</location>
    </subcellularLocation>
</comment>
<reference evidence="7" key="1">
    <citation type="submission" date="2019-01" db="EMBL/GenBank/DDBJ databases">
        <title>Cytophagaceae bacterium strain CAR-16.</title>
        <authorList>
            <person name="Chen W.-M."/>
        </authorList>
    </citation>
    <scope>NUCLEOTIDE SEQUENCE [LARGE SCALE GENOMIC DNA]</scope>
    <source>
        <strain evidence="7">ICH-30</strain>
    </source>
</reference>
<evidence type="ECO:0000259" key="5">
    <source>
        <dbReference type="PROSITE" id="PS51352"/>
    </source>
</evidence>
<dbReference type="SUPFAM" id="SSF52833">
    <property type="entry name" value="Thioredoxin-like"/>
    <property type="match status" value="1"/>
</dbReference>
<keyword evidence="4" id="KW-0676">Redox-active center</keyword>
<feature type="domain" description="Thioredoxin" evidence="5">
    <location>
        <begin position="316"/>
        <end position="459"/>
    </location>
</feature>
<keyword evidence="7" id="KW-1185">Reference proteome</keyword>
<evidence type="ECO:0000256" key="1">
    <source>
        <dbReference type="ARBA" id="ARBA00004196"/>
    </source>
</evidence>
<protein>
    <submittedName>
        <fullName evidence="6">TlpA family protein disulfide reductase</fullName>
    </submittedName>
</protein>
<evidence type="ECO:0000256" key="4">
    <source>
        <dbReference type="ARBA" id="ARBA00023284"/>
    </source>
</evidence>
<evidence type="ECO:0000313" key="7">
    <source>
        <dbReference type="Proteomes" id="UP000289734"/>
    </source>
</evidence>
<evidence type="ECO:0000256" key="2">
    <source>
        <dbReference type="ARBA" id="ARBA00022748"/>
    </source>
</evidence>
<gene>
    <name evidence="6" type="ORF">EQG68_10095</name>
</gene>
<dbReference type="Pfam" id="PF08534">
    <property type="entry name" value="Redoxin"/>
    <property type="match status" value="1"/>
</dbReference>
<dbReference type="EMBL" id="SBKQ01000010">
    <property type="protein sequence ID" value="RXR31228.1"/>
    <property type="molecule type" value="Genomic_DNA"/>
</dbReference>
<dbReference type="GO" id="GO:0016491">
    <property type="term" value="F:oxidoreductase activity"/>
    <property type="evidence" value="ECO:0007669"/>
    <property type="project" value="InterPro"/>
</dbReference>
<dbReference type="AlphaFoldDB" id="A0A4Q1KMT3"/>
<dbReference type="InterPro" id="IPR050553">
    <property type="entry name" value="Thioredoxin_ResA/DsbE_sf"/>
</dbReference>
<proteinExistence type="predicted"/>